<feature type="compositionally biased region" description="Basic and acidic residues" evidence="1">
    <location>
        <begin position="2301"/>
        <end position="2314"/>
    </location>
</feature>
<feature type="compositionally biased region" description="Basic and acidic residues" evidence="1">
    <location>
        <begin position="2107"/>
        <end position="2136"/>
    </location>
</feature>
<feature type="region of interest" description="Disordered" evidence="1">
    <location>
        <begin position="505"/>
        <end position="650"/>
    </location>
</feature>
<feature type="region of interest" description="Disordered" evidence="1">
    <location>
        <begin position="129"/>
        <end position="276"/>
    </location>
</feature>
<feature type="compositionally biased region" description="Low complexity" evidence="1">
    <location>
        <begin position="30"/>
        <end position="49"/>
    </location>
</feature>
<organism evidence="2">
    <name type="scientific">Neospora caninum (strain Liverpool)</name>
    <dbReference type="NCBI Taxonomy" id="572307"/>
    <lineage>
        <taxon>Eukaryota</taxon>
        <taxon>Sar</taxon>
        <taxon>Alveolata</taxon>
        <taxon>Apicomplexa</taxon>
        <taxon>Conoidasida</taxon>
        <taxon>Coccidia</taxon>
        <taxon>Eucoccidiorida</taxon>
        <taxon>Eimeriorina</taxon>
        <taxon>Sarcocystidae</taxon>
        <taxon>Neospora</taxon>
    </lineage>
</organism>
<gene>
    <name evidence="2" type="ORF">BN1204_015080</name>
</gene>
<feature type="compositionally biased region" description="Basic and acidic residues" evidence="1">
    <location>
        <begin position="1569"/>
        <end position="1579"/>
    </location>
</feature>
<feature type="compositionally biased region" description="Basic and acidic residues" evidence="1">
    <location>
        <begin position="973"/>
        <end position="994"/>
    </location>
</feature>
<feature type="compositionally biased region" description="Basic and acidic residues" evidence="1">
    <location>
        <begin position="895"/>
        <end position="908"/>
    </location>
</feature>
<feature type="region of interest" description="Disordered" evidence="1">
    <location>
        <begin position="675"/>
        <end position="745"/>
    </location>
</feature>
<name>A0A0F7UB82_NEOCL</name>
<evidence type="ECO:0000313" key="2">
    <source>
        <dbReference type="EMBL" id="CEL65667.1"/>
    </source>
</evidence>
<feature type="region of interest" description="Disordered" evidence="1">
    <location>
        <begin position="62"/>
        <end position="84"/>
    </location>
</feature>
<feature type="compositionally biased region" description="Low complexity" evidence="1">
    <location>
        <begin position="350"/>
        <end position="362"/>
    </location>
</feature>
<feature type="compositionally biased region" description="Basic and acidic residues" evidence="1">
    <location>
        <begin position="955"/>
        <end position="965"/>
    </location>
</feature>
<feature type="region of interest" description="Disordered" evidence="1">
    <location>
        <begin position="1097"/>
        <end position="1149"/>
    </location>
</feature>
<feature type="compositionally biased region" description="Basic and acidic residues" evidence="1">
    <location>
        <begin position="1953"/>
        <end position="1969"/>
    </location>
</feature>
<feature type="compositionally biased region" description="Low complexity" evidence="1">
    <location>
        <begin position="726"/>
        <end position="739"/>
    </location>
</feature>
<feature type="compositionally biased region" description="Basic and acidic residues" evidence="1">
    <location>
        <begin position="856"/>
        <end position="871"/>
    </location>
</feature>
<feature type="region of interest" description="Disordered" evidence="1">
    <location>
        <begin position="2564"/>
        <end position="2617"/>
    </location>
</feature>
<feature type="compositionally biased region" description="Basic and acidic residues" evidence="1">
    <location>
        <begin position="2007"/>
        <end position="2034"/>
    </location>
</feature>
<feature type="compositionally biased region" description="Low complexity" evidence="1">
    <location>
        <begin position="568"/>
        <end position="583"/>
    </location>
</feature>
<feature type="compositionally biased region" description="Basic and acidic residues" evidence="1">
    <location>
        <begin position="1748"/>
        <end position="1757"/>
    </location>
</feature>
<proteinExistence type="predicted"/>
<evidence type="ECO:0000256" key="1">
    <source>
        <dbReference type="SAM" id="MobiDB-lite"/>
    </source>
</evidence>
<dbReference type="EMBL" id="LN714479">
    <property type="protein sequence ID" value="CEL65667.1"/>
    <property type="molecule type" value="Genomic_DNA"/>
</dbReference>
<feature type="compositionally biased region" description="Low complexity" evidence="1">
    <location>
        <begin position="1109"/>
        <end position="1149"/>
    </location>
</feature>
<feature type="compositionally biased region" description="Basic and acidic residues" evidence="1">
    <location>
        <begin position="253"/>
        <end position="265"/>
    </location>
</feature>
<feature type="compositionally biased region" description="Basic and acidic residues" evidence="1">
    <location>
        <begin position="448"/>
        <end position="459"/>
    </location>
</feature>
<protein>
    <submittedName>
        <fullName evidence="2">Uncharacterized protein</fullName>
    </submittedName>
</protein>
<feature type="region of interest" description="Disordered" evidence="1">
    <location>
        <begin position="1918"/>
        <end position="2144"/>
    </location>
</feature>
<feature type="compositionally biased region" description="Polar residues" evidence="1">
    <location>
        <begin position="2586"/>
        <end position="2605"/>
    </location>
</feature>
<feature type="compositionally biased region" description="Basic and acidic residues" evidence="1">
    <location>
        <begin position="1457"/>
        <end position="1473"/>
    </location>
</feature>
<feature type="compositionally biased region" description="Polar residues" evidence="1">
    <location>
        <begin position="1424"/>
        <end position="1435"/>
    </location>
</feature>
<feature type="region of interest" description="Disordered" evidence="1">
    <location>
        <begin position="1"/>
        <end position="49"/>
    </location>
</feature>
<feature type="region of interest" description="Disordered" evidence="1">
    <location>
        <begin position="1185"/>
        <end position="1813"/>
    </location>
</feature>
<feature type="region of interest" description="Disordered" evidence="1">
    <location>
        <begin position="2156"/>
        <end position="2193"/>
    </location>
</feature>
<feature type="compositionally biased region" description="Low complexity" evidence="1">
    <location>
        <begin position="1048"/>
        <end position="1063"/>
    </location>
</feature>
<feature type="compositionally biased region" description="Basic and acidic residues" evidence="1">
    <location>
        <begin position="703"/>
        <end position="724"/>
    </location>
</feature>
<feature type="compositionally biased region" description="Basic and acidic residues" evidence="1">
    <location>
        <begin position="1767"/>
        <end position="1810"/>
    </location>
</feature>
<feature type="compositionally biased region" description="Basic and acidic residues" evidence="1">
    <location>
        <begin position="2321"/>
        <end position="2335"/>
    </location>
</feature>
<feature type="compositionally biased region" description="Polar residues" evidence="1">
    <location>
        <begin position="2387"/>
        <end position="2400"/>
    </location>
</feature>
<feature type="compositionally biased region" description="Basic and acidic residues" evidence="1">
    <location>
        <begin position="1934"/>
        <end position="1943"/>
    </location>
</feature>
<feature type="region of interest" description="Disordered" evidence="1">
    <location>
        <begin position="2505"/>
        <end position="2541"/>
    </location>
</feature>
<sequence length="2845" mass="306667">MFEDISPWPSPPTFSEGDSTYGPPRRTSALPSGLQFSPLLSPSSAPLPHSLATLTGSITSGFPAQSVFSGTGAGPERNNPQCVSSRQRLHELKELELLQRQEKIQRQLALFQEAQRQRDAAAEKGGLEQETVLLGRNRTTQNSHCRAADLEKKRKQGAAARAPRGGSEAGHSDDPVHDGDCHRPGSASREKESNVRVDIYGDRQPLKAVQDPSHDRRCCAGGRLPLPTRGSGFGESMRGKPGDATQSISPGRAGEEPAHEKREAENLQPRSDAWNRLPSGHFPSLLDSLSEDPLSLSHLCGNTSSLFLSSSSLSLGFLASSRGAPSDAEAGPCLPSSPGAFSPQRPESVFSFSFSPPQTQSTRSPTLLQCEWGATDPQHLSPSLPGRPAGEPPKQAEGKSRTARRSFSCREGLSADAKTDAEGRRRSSSATPGVSSPGAMIFELSARAIDERETPRSEGGRPPSYILPSPQARDICPPHKHLAQQLKLRERKQQERLQRLQRQQLREDARKRLNQARGKCQKAQETSRQKVPVALSGGDVLPTASGTAPRASTAAAAPGRGKETPVPAKGALLSLSAHASAKASVRRLSERASEKHAKAGGLSPSPTREAREESISREATAKSVGPKTGAIRRSLQEGLPHSQAAASLKARHKADFALGEATVIVPLGTPGVASVAANAPRRKSAEGKARKSGIRVPCASHPLHPEATRSEDKKDSRSRGRDDAATALGSGSLTEGTGSARKDCLTGKSREGKVLAAAPPASPIRLCFAQAKVSSTRIGGKGEGKAEAKRERGTALVVCGEGLRRPKGPHAGGKGTIEDRFRAETEDSGRTAQARNASTEDDGDRLRQILQKLRTRLLERQEYRDGRRPSVEVKGGGKRMPVPGDKEGRKPRKVAGLEDRDDVPREDAGQPDYCSRRRTSPISDSGGGGAGKEEQRLTSVAERRQRVRTQPEPIYGEKKVTERPTGHTRRQRREIDEPARSVRTRSSADSRDTWARSATSGESDSSGWSIVERLRRILRVAGKETRNAETGESSTPARQRGRRDSKRGPSVSSSGTSVTATSGSRRRRRGRSGRREARRLLRNALWPEKHETSRLALAERRTSCRPRWRSSSSSVSSDTSSASRRQLSSLSSRASSVSAPASTSSRASPLAASFASSTSSGSSPSLITKWLHYSAALLQSQGSLAGSGSAWASPEQASSRPGAESQRTRRDAGRGRALLSRPERGKETLRAQREDERGATQDKEGVRTGGAHSSSPHRPCGTKISVGRAHVVASPGRTRRAGEKTSYNPLTEDPEEVVRRIKKRLGLPVSPRRDASRPSSVQSSPSHASCSPGGKRRLKREGRNEDATARARRACVRLAEEQEQRRSLGTRNPLSPGSGRSSMLREPSGERRTAGNVRLSGDKGASLRVHSSSNARAFAGKASSGRNGDSQTPSRKWQPLSSLSLSLSSSSLPDSPSRGDDAGAPERRQRGCEDASPIAGRLVEEEKSRGRVRHSGSGLYLSRSASPTREERKGGKARKRKENAEERPQMTRVEIDVSIIRPEEREAPQKTEASPKTSPTRVAGGRLSLPEETRTDLPKDSYQPSLGADSSQLLSFCVSDEDSGEEEHKGTRMLTNPGHSGGRVSCSSPADRGQRNPLEESPSKRGETLPPERLASVSWVSGCDDPHGPLRISALLHSLSQSSGESAAVGGTVSGAQAPQETRIASPRGRGSSESAQHSEDAKPKLEEGDRRDENNWMARTQEGAGEDSARMSDDAGRLQTNALQRECSKDHGSSSPPRGEERDSRASVDHGERASWEGAGDKPPMKTETELSVSFAPILEEKELSKGQACLAKAPETMGPETGELALHASETKAVSILPPAHRSGAPRDESQESRELGSTLSAQLADIQQLQSLLAEAEALERSHVSLLLRDDGGISEETLSGVGRGRGLVSSDRRESREETSEPGNWTVVREAHHGAPQDAPEEKPRLSVHICPADVSRKDGPHPDAPGEGSGGGGPFSSAESAGRGEEESVDEALRERGVERQDRDRRQTGREGGVVLRDQEREHESSRKEDSRLEGQSVAPTFDAAQGQEATRLPVEGNERSATVSTETERCLTERSTCVRLGARESRDIIPVASHERNKQPAEDSKEKEEGTDADEGENARFVLLNLSRSLTPSPSVAPLGRSALAAGREGQERQQSEGELALPNAGSISPAKAPAGCLPSVCAPADENLPLALAEMAMSCVAGREFFSGDRQSDVAPQFAGRSFDARGLGEAGDSTMRQVSAAETACREETTNPIWAPAASVQAERLGELSQPTGEERERHREGEAEGKSGQAPRESEHGDAGGRRGDPQRAASPQSLLPMLTNLLQKQQPLLQSLLEHLQTQQDHGNCGRDEKALETNTVQSCEIPKTSQADSSDAVHRSPGSPWKVSNQACNLQGGGIPHILSLRENTLSLPLGYPPFFVMQSSPSGVCIHLGGTAGESAHRENALFEEQRNHQSGVGQQETELVAALTHHVVRDVSEGTEDCSAESFSDGTHEERPSSCLKKGSEKGSATWRELEEQRQAGLDEGLDEGVQEGMTTQPEALGGQRKRHRVSLDGEHQGQSSSARQYPDESSNAEQRNNANEKAASAEETEVEQLLKCVGVLRTLLSSGVLRKGTTRAMEAGFSEYDDTLQRGTGYYERSAQSPRFSALGDLERGEERYEKAPFPAGGSGSERKGIGRTARRTRGMLRARESSSPRTVERRKWAAEDPLLKREEGCRLGALLEARTENLDRNFVSSLLLPGGTPATDDVEERELMEFIRQVKRSEGRNTHRWIRSGCKSANDGISQDRWKSWGGEEAYHEQRRRLHAFVLRELDGED</sequence>
<feature type="compositionally biased region" description="Basic and acidic residues" evidence="1">
    <location>
        <begin position="587"/>
        <end position="597"/>
    </location>
</feature>
<feature type="compositionally biased region" description="Polar residues" evidence="1">
    <location>
        <begin position="996"/>
        <end position="1008"/>
    </location>
</feature>
<accession>A0A0F7UB82</accession>
<feature type="compositionally biased region" description="Low complexity" evidence="1">
    <location>
        <begin position="542"/>
        <end position="559"/>
    </location>
</feature>
<feature type="compositionally biased region" description="Low complexity" evidence="1">
    <location>
        <begin position="1439"/>
        <end position="1456"/>
    </location>
</feature>
<feature type="compositionally biased region" description="Basic and acidic residues" evidence="1">
    <location>
        <begin position="1221"/>
        <end position="1246"/>
    </location>
</feature>
<feature type="compositionally biased region" description="Low complexity" evidence="1">
    <location>
        <begin position="1317"/>
        <end position="1332"/>
    </location>
</feature>
<feature type="compositionally biased region" description="Polar residues" evidence="1">
    <location>
        <begin position="1551"/>
        <end position="1560"/>
    </location>
</feature>
<reference evidence="2" key="1">
    <citation type="journal article" date="2015" name="PLoS ONE">
        <title>Comprehensive Evaluation of Toxoplasma gondii VEG and Neospora caninum LIV Genomes with Tachyzoite Stage Transcriptome and Proteome Defines Novel Transcript Features.</title>
        <authorList>
            <person name="Ramaprasad A."/>
            <person name="Mourier T."/>
            <person name="Naeem R."/>
            <person name="Malas T.B."/>
            <person name="Moussa E."/>
            <person name="Panigrahi A."/>
            <person name="Vermont S.J."/>
            <person name="Otto T.D."/>
            <person name="Wastling J."/>
            <person name="Pain A."/>
        </authorList>
    </citation>
    <scope>NUCLEOTIDE SEQUENCE</scope>
    <source>
        <strain evidence="2">Liverpool</strain>
    </source>
</reference>
<feature type="region of interest" description="Disordered" evidence="1">
    <location>
        <begin position="2251"/>
        <end position="2340"/>
    </location>
</feature>
<feature type="compositionally biased region" description="Basic and acidic residues" evidence="1">
    <location>
        <begin position="2042"/>
        <end position="2058"/>
    </location>
</feature>
<feature type="compositionally biased region" description="Basic and acidic residues" evidence="1">
    <location>
        <begin position="1522"/>
        <end position="1549"/>
    </location>
</feature>
<feature type="compositionally biased region" description="Basic and acidic residues" evidence="1">
    <location>
        <begin position="170"/>
        <end position="205"/>
    </location>
</feature>
<feature type="compositionally biased region" description="Basic and acidic residues" evidence="1">
    <location>
        <begin position="1717"/>
        <end position="1735"/>
    </location>
</feature>
<feature type="compositionally biased region" description="Basic and acidic residues" evidence="1">
    <location>
        <begin position="1632"/>
        <end position="1647"/>
    </location>
</feature>
<feature type="region of interest" description="Disordered" evidence="1">
    <location>
        <begin position="2387"/>
        <end position="2411"/>
    </location>
</feature>
<feature type="region of interest" description="Disordered" evidence="1">
    <location>
        <begin position="320"/>
        <end position="478"/>
    </location>
</feature>
<feature type="compositionally biased region" description="Basic and acidic residues" evidence="1">
    <location>
        <begin position="931"/>
        <end position="944"/>
    </location>
</feature>
<feature type="compositionally biased region" description="Basic and acidic residues" evidence="1">
    <location>
        <begin position="608"/>
        <end position="620"/>
    </location>
</feature>
<feature type="compositionally biased region" description="Basic and acidic residues" evidence="1">
    <location>
        <begin position="1867"/>
        <end position="1877"/>
    </location>
</feature>
<feature type="region of interest" description="Disordered" evidence="1">
    <location>
        <begin position="799"/>
        <end position="1076"/>
    </location>
</feature>
<feature type="compositionally biased region" description="Polar residues" evidence="1">
    <location>
        <begin position="1582"/>
        <end position="1594"/>
    </location>
</feature>
<feature type="compositionally biased region" description="Polar residues" evidence="1">
    <location>
        <begin position="1367"/>
        <end position="1381"/>
    </location>
</feature>
<feature type="compositionally biased region" description="Basic and acidic residues" evidence="1">
    <location>
        <begin position="816"/>
        <end position="829"/>
    </location>
</feature>
<feature type="region of interest" description="Disordered" evidence="1">
    <location>
        <begin position="1842"/>
        <end position="1881"/>
    </location>
</feature>